<dbReference type="Gene3D" id="3.30.160.60">
    <property type="entry name" value="Classic Zinc Finger"/>
    <property type="match status" value="1"/>
</dbReference>
<keyword evidence="4" id="KW-1185">Reference proteome</keyword>
<dbReference type="Proteomes" id="UP000054359">
    <property type="component" value="Unassembled WGS sequence"/>
</dbReference>
<feature type="domain" description="C2H2-type" evidence="2">
    <location>
        <begin position="97"/>
        <end position="121"/>
    </location>
</feature>
<dbReference type="AlphaFoldDB" id="A0A087TUD8"/>
<dbReference type="PROSITE" id="PS50157">
    <property type="entry name" value="ZINC_FINGER_C2H2_2"/>
    <property type="match status" value="2"/>
</dbReference>
<feature type="non-terminal residue" evidence="3">
    <location>
        <position position="150"/>
    </location>
</feature>
<evidence type="ECO:0000256" key="1">
    <source>
        <dbReference type="PROSITE-ProRule" id="PRU00042"/>
    </source>
</evidence>
<evidence type="ECO:0000313" key="3">
    <source>
        <dbReference type="EMBL" id="KFM68727.1"/>
    </source>
</evidence>
<dbReference type="EMBL" id="KK116783">
    <property type="protein sequence ID" value="KFM68727.1"/>
    <property type="molecule type" value="Genomic_DNA"/>
</dbReference>
<accession>A0A087TUD8</accession>
<gene>
    <name evidence="3" type="ORF">X975_00121</name>
</gene>
<evidence type="ECO:0000259" key="2">
    <source>
        <dbReference type="PROSITE" id="PS50157"/>
    </source>
</evidence>
<dbReference type="InterPro" id="IPR013087">
    <property type="entry name" value="Znf_C2H2_type"/>
</dbReference>
<organism evidence="3 4">
    <name type="scientific">Stegodyphus mimosarum</name>
    <name type="common">African social velvet spider</name>
    <dbReference type="NCBI Taxonomy" id="407821"/>
    <lineage>
        <taxon>Eukaryota</taxon>
        <taxon>Metazoa</taxon>
        <taxon>Ecdysozoa</taxon>
        <taxon>Arthropoda</taxon>
        <taxon>Chelicerata</taxon>
        <taxon>Arachnida</taxon>
        <taxon>Araneae</taxon>
        <taxon>Araneomorphae</taxon>
        <taxon>Entelegynae</taxon>
        <taxon>Eresoidea</taxon>
        <taxon>Eresidae</taxon>
        <taxon>Stegodyphus</taxon>
    </lineage>
</organism>
<proteinExistence type="predicted"/>
<reference evidence="3 4" key="1">
    <citation type="submission" date="2013-11" db="EMBL/GenBank/DDBJ databases">
        <title>Genome sequencing of Stegodyphus mimosarum.</title>
        <authorList>
            <person name="Bechsgaard J."/>
        </authorList>
    </citation>
    <scope>NUCLEOTIDE SEQUENCE [LARGE SCALE GENOMIC DNA]</scope>
</reference>
<keyword evidence="1" id="KW-0479">Metal-binding</keyword>
<keyword evidence="1" id="KW-0863">Zinc-finger</keyword>
<sequence length="150" mass="16979">MTNDVISYSDNLFSSTSLKCNKCNSKFQISNDLMKHICSQDSVSGPHVVLADENKCKSTYFPSWDKLENSSNKSTFEEVKKTSLSETPIKKNTPVSITCSICSSSFESMNEFERHYQTDHTECTYNSISSSTKCNKCQKTFSDVSEYVKH</sequence>
<feature type="domain" description="C2H2-type" evidence="2">
    <location>
        <begin position="132"/>
        <end position="150"/>
    </location>
</feature>
<name>A0A087TUD8_STEMI</name>
<evidence type="ECO:0000313" key="4">
    <source>
        <dbReference type="Proteomes" id="UP000054359"/>
    </source>
</evidence>
<keyword evidence="1" id="KW-0862">Zinc</keyword>
<dbReference type="GO" id="GO:0008270">
    <property type="term" value="F:zinc ion binding"/>
    <property type="evidence" value="ECO:0007669"/>
    <property type="project" value="UniProtKB-KW"/>
</dbReference>
<protein>
    <recommendedName>
        <fullName evidence="2">C2H2-type domain-containing protein</fullName>
    </recommendedName>
</protein>